<dbReference type="AlphaFoldDB" id="A0A5B8VFJ6"/>
<dbReference type="Proteomes" id="UP000321533">
    <property type="component" value="Chromosome"/>
</dbReference>
<sequence length="68" mass="7298">MNELTIHVKNIKCDGCVQTIKNNLQGVGGVVTADASKENQTVTVTGTDLKQNVIIKKLLEIGYPATDN</sequence>
<dbReference type="Pfam" id="PF00403">
    <property type="entry name" value="HMA"/>
    <property type="match status" value="1"/>
</dbReference>
<dbReference type="CDD" id="cd00371">
    <property type="entry name" value="HMA"/>
    <property type="match status" value="1"/>
</dbReference>
<reference evidence="2 3" key="1">
    <citation type="journal article" date="2016" name="Int. J. Syst. Evol. Microbiol.">
        <title>Panacibacter ginsenosidivorans gen. nov., sp. nov., with ginsenoside converting activity isolated from soil of a ginseng field.</title>
        <authorList>
            <person name="Siddiqi M.Z."/>
            <person name="Muhammad Shafi S."/>
            <person name="Choi K.D."/>
            <person name="Im W.T."/>
        </authorList>
    </citation>
    <scope>NUCLEOTIDE SEQUENCE [LARGE SCALE GENOMIC DNA]</scope>
    <source>
        <strain evidence="2 3">Gsoil1550</strain>
    </source>
</reference>
<organism evidence="2 3">
    <name type="scientific">Panacibacter ginsenosidivorans</name>
    <dbReference type="NCBI Taxonomy" id="1813871"/>
    <lineage>
        <taxon>Bacteria</taxon>
        <taxon>Pseudomonadati</taxon>
        <taxon>Bacteroidota</taxon>
        <taxon>Chitinophagia</taxon>
        <taxon>Chitinophagales</taxon>
        <taxon>Chitinophagaceae</taxon>
        <taxon>Panacibacter</taxon>
    </lineage>
</organism>
<accession>A0A5B8VFJ6</accession>
<name>A0A5B8VFJ6_9BACT</name>
<dbReference type="EMBL" id="CP042435">
    <property type="protein sequence ID" value="QEC69875.1"/>
    <property type="molecule type" value="Genomic_DNA"/>
</dbReference>
<dbReference type="KEGG" id="pgin:FRZ67_22195"/>
<keyword evidence="3" id="KW-1185">Reference proteome</keyword>
<dbReference type="OrthoDB" id="677920at2"/>
<dbReference type="InterPro" id="IPR006121">
    <property type="entry name" value="HMA_dom"/>
</dbReference>
<dbReference type="Gene3D" id="3.30.70.100">
    <property type="match status" value="1"/>
</dbReference>
<evidence type="ECO:0000313" key="2">
    <source>
        <dbReference type="EMBL" id="QEC69875.1"/>
    </source>
</evidence>
<dbReference type="PROSITE" id="PS50846">
    <property type="entry name" value="HMA_2"/>
    <property type="match status" value="1"/>
</dbReference>
<dbReference type="RefSeq" id="WP_147192751.1">
    <property type="nucleotide sequence ID" value="NZ_CP042435.1"/>
</dbReference>
<proteinExistence type="predicted"/>
<gene>
    <name evidence="2" type="ORF">FRZ67_22195</name>
</gene>
<dbReference type="InterPro" id="IPR036163">
    <property type="entry name" value="HMA_dom_sf"/>
</dbReference>
<dbReference type="GO" id="GO:0046872">
    <property type="term" value="F:metal ion binding"/>
    <property type="evidence" value="ECO:0007669"/>
    <property type="project" value="InterPro"/>
</dbReference>
<dbReference type="SUPFAM" id="SSF55008">
    <property type="entry name" value="HMA, heavy metal-associated domain"/>
    <property type="match status" value="1"/>
</dbReference>
<evidence type="ECO:0000313" key="3">
    <source>
        <dbReference type="Proteomes" id="UP000321533"/>
    </source>
</evidence>
<evidence type="ECO:0000259" key="1">
    <source>
        <dbReference type="PROSITE" id="PS50846"/>
    </source>
</evidence>
<protein>
    <submittedName>
        <fullName evidence="2">Heavy-metal-associated domain-containing protein</fullName>
    </submittedName>
</protein>
<feature type="domain" description="HMA" evidence="1">
    <location>
        <begin position="2"/>
        <end position="66"/>
    </location>
</feature>